<dbReference type="OrthoDB" id="19619at2759"/>
<evidence type="ECO:0000313" key="6">
    <source>
        <dbReference type="Proteomes" id="UP000193067"/>
    </source>
</evidence>
<evidence type="ECO:0000256" key="1">
    <source>
        <dbReference type="ARBA" id="ARBA00004173"/>
    </source>
</evidence>
<name>A0A1Y2ICE5_TRAC3</name>
<comment type="subcellular location">
    <subcellularLocation>
        <location evidence="1">Mitochondrion</location>
    </subcellularLocation>
</comment>
<evidence type="ECO:0000256" key="4">
    <source>
        <dbReference type="SAM" id="MobiDB-lite"/>
    </source>
</evidence>
<keyword evidence="6" id="KW-1185">Reference proteome</keyword>
<reference evidence="5 6" key="1">
    <citation type="journal article" date="2015" name="Biotechnol. Biofuels">
        <title>Enhanced degradation of softwood versus hardwood by the white-rot fungus Pycnoporus coccineus.</title>
        <authorList>
            <person name="Couturier M."/>
            <person name="Navarro D."/>
            <person name="Chevret D."/>
            <person name="Henrissat B."/>
            <person name="Piumi F."/>
            <person name="Ruiz-Duenas F.J."/>
            <person name="Martinez A.T."/>
            <person name="Grigoriev I.V."/>
            <person name="Riley R."/>
            <person name="Lipzen A."/>
            <person name="Berrin J.G."/>
            <person name="Master E.R."/>
            <person name="Rosso M.N."/>
        </authorList>
    </citation>
    <scope>NUCLEOTIDE SEQUENCE [LARGE SCALE GENOMIC DNA]</scope>
    <source>
        <strain evidence="5 6">BRFM310</strain>
    </source>
</reference>
<gene>
    <name evidence="5" type="ORF">PYCCODRAFT_1447633</name>
</gene>
<evidence type="ECO:0000256" key="3">
    <source>
        <dbReference type="ARBA" id="ARBA00023128"/>
    </source>
</evidence>
<sequence>MSLSASKRCLDIARRAAVNYGSLSRTWSSTLVIQHRCYAAAAQKTQEKIAVASAPPPSTSRKAGKAVEPQKAAERTAEEELQLLEALQRLSETNEMDVSSLPLDLLDLHIPSWKSHKEGATLVDHVKAIMYTQRNWLLNARSLYRMAKVRSLPGVRVKSPWSWKMFSAQSTKPDAWLAPFRQAALQAYKRVNEAVAARDDKTVKTLAVGEQLALYSKLIRSQDPRYINVWKFHGERTPCRVVSIRAHDAYLDSKPPRIGSRLAVQALVRFDTIQSIETYSKKTGVRVGETEPKPVVEYLVFQKRMWFDSPWVIRDRLYEGLESRFTPPGTL</sequence>
<proteinExistence type="predicted"/>
<dbReference type="STRING" id="1353009.A0A1Y2ICE5"/>
<dbReference type="Gene3D" id="3.10.450.240">
    <property type="match status" value="1"/>
</dbReference>
<keyword evidence="2" id="KW-0809">Transit peptide</keyword>
<dbReference type="InterPro" id="IPR051975">
    <property type="entry name" value="mtLSU_mL45"/>
</dbReference>
<dbReference type="Proteomes" id="UP000193067">
    <property type="component" value="Unassembled WGS sequence"/>
</dbReference>
<dbReference type="EMBL" id="KZ084142">
    <property type="protein sequence ID" value="OSC98090.1"/>
    <property type="molecule type" value="Genomic_DNA"/>
</dbReference>
<evidence type="ECO:0000256" key="2">
    <source>
        <dbReference type="ARBA" id="ARBA00022946"/>
    </source>
</evidence>
<organism evidence="5 6">
    <name type="scientific">Trametes coccinea (strain BRFM310)</name>
    <name type="common">Pycnoporus coccineus</name>
    <dbReference type="NCBI Taxonomy" id="1353009"/>
    <lineage>
        <taxon>Eukaryota</taxon>
        <taxon>Fungi</taxon>
        <taxon>Dikarya</taxon>
        <taxon>Basidiomycota</taxon>
        <taxon>Agaricomycotina</taxon>
        <taxon>Agaricomycetes</taxon>
        <taxon>Polyporales</taxon>
        <taxon>Polyporaceae</taxon>
        <taxon>Trametes</taxon>
    </lineage>
</organism>
<dbReference type="GO" id="GO:0005739">
    <property type="term" value="C:mitochondrion"/>
    <property type="evidence" value="ECO:0007669"/>
    <property type="project" value="UniProtKB-SubCell"/>
</dbReference>
<dbReference type="AlphaFoldDB" id="A0A1Y2ICE5"/>
<dbReference type="PANTHER" id="PTHR28554">
    <property type="entry name" value="39S RIBOSOMAL PROTEIN L45, MITOCHONDRIAL"/>
    <property type="match status" value="1"/>
</dbReference>
<evidence type="ECO:0000313" key="5">
    <source>
        <dbReference type="EMBL" id="OSC98090.1"/>
    </source>
</evidence>
<feature type="region of interest" description="Disordered" evidence="4">
    <location>
        <begin position="51"/>
        <end position="72"/>
    </location>
</feature>
<evidence type="ECO:0008006" key="7">
    <source>
        <dbReference type="Google" id="ProtNLM"/>
    </source>
</evidence>
<protein>
    <recommendedName>
        <fullName evidence="7">Tim44-like domain-containing protein</fullName>
    </recommendedName>
</protein>
<keyword evidence="3" id="KW-0496">Mitochondrion</keyword>
<dbReference type="PANTHER" id="PTHR28554:SF1">
    <property type="entry name" value="LARGE RIBOSOMAL SUBUNIT PROTEIN ML45"/>
    <property type="match status" value="1"/>
</dbReference>
<accession>A0A1Y2ICE5</accession>